<accession>A0A974Y4I6</accession>
<keyword evidence="13" id="KW-1185">Reference proteome</keyword>
<feature type="chain" id="PRO_5037010452" evidence="11">
    <location>
        <begin position="26"/>
        <end position="427"/>
    </location>
</feature>
<feature type="compositionally biased region" description="Low complexity" evidence="10">
    <location>
        <begin position="34"/>
        <end position="55"/>
    </location>
</feature>
<dbReference type="GO" id="GO:0006508">
    <property type="term" value="P:proteolysis"/>
    <property type="evidence" value="ECO:0007669"/>
    <property type="project" value="UniProtKB-KW"/>
</dbReference>
<evidence type="ECO:0000313" key="13">
    <source>
        <dbReference type="Proteomes" id="UP000639274"/>
    </source>
</evidence>
<evidence type="ECO:0000256" key="10">
    <source>
        <dbReference type="SAM" id="MobiDB-lite"/>
    </source>
</evidence>
<keyword evidence="5 12" id="KW-0031">Aminopeptidase</keyword>
<feature type="region of interest" description="Disordered" evidence="10">
    <location>
        <begin position="29"/>
        <end position="55"/>
    </location>
</feature>
<evidence type="ECO:0000256" key="5">
    <source>
        <dbReference type="ARBA" id="ARBA00022438"/>
    </source>
</evidence>
<keyword evidence="9" id="KW-0482">Metalloprotease</keyword>
<evidence type="ECO:0000256" key="7">
    <source>
        <dbReference type="ARBA" id="ARBA00022723"/>
    </source>
</evidence>
<organism evidence="12 13">
    <name type="scientific">Agrilutibacter solisilvae</name>
    <dbReference type="NCBI Taxonomy" id="2763317"/>
    <lineage>
        <taxon>Bacteria</taxon>
        <taxon>Pseudomonadati</taxon>
        <taxon>Pseudomonadota</taxon>
        <taxon>Gammaproteobacteria</taxon>
        <taxon>Lysobacterales</taxon>
        <taxon>Lysobacteraceae</taxon>
        <taxon>Agrilutibacter</taxon>
    </lineage>
</organism>
<sequence length="427" mass="44723">MTPSHSRAALSVAILGLLLTSGCNRSDYDAPKDASTPQAATPAADAAPAAATPAAKPATDLEQLAQRLVTQSAAVKEGEVVLISGQARDAELMENIAVEVRRAGGFPFVEYSSDRLDKRLFFDVPDKYDTQANALGLKLAEMIDANIILQNGTSENLFEGADPKRMAARGKANEPVGQAFLKNNVRTIEVGNNLYPAAWRAQRYGLAEDALTQMFWNGVNLDYSQLQARGEQVKTALAGGKEVHVTHPNGTDLTVGVAGRPVLVSDGIISAQDMAAGGAAASVYLPAGEVYTTPVPGTAKGKLVSSRMFFRGKQIDNLTLTLADGKVTAMTGSGPGFADFKAQYDAVDDARKDQLAFLDLGINPNIVLPADNAVGTWVPAGTITLGTGNNMWAGGDNAVAYSLVLHLPGSTVTLDGKPVIEGGSLKL</sequence>
<comment type="similarity">
    <text evidence="4">Belongs to the peptidase M29 family.</text>
</comment>
<dbReference type="GO" id="GO:0008237">
    <property type="term" value="F:metallopeptidase activity"/>
    <property type="evidence" value="ECO:0007669"/>
    <property type="project" value="UniProtKB-KW"/>
</dbReference>
<evidence type="ECO:0000256" key="6">
    <source>
        <dbReference type="ARBA" id="ARBA00022670"/>
    </source>
</evidence>
<name>A0A974Y4I6_9GAMM</name>
<keyword evidence="8" id="KW-0378">Hydrolase</keyword>
<dbReference type="RefSeq" id="WP_200615674.1">
    <property type="nucleotide sequence ID" value="NZ_CP071518.1"/>
</dbReference>
<protein>
    <submittedName>
        <fullName evidence="12">Aminopeptidase</fullName>
    </submittedName>
</protein>
<evidence type="ECO:0000256" key="1">
    <source>
        <dbReference type="ARBA" id="ARBA00001941"/>
    </source>
</evidence>
<dbReference type="GO" id="GO:0004177">
    <property type="term" value="F:aminopeptidase activity"/>
    <property type="evidence" value="ECO:0007669"/>
    <property type="project" value="UniProtKB-KW"/>
</dbReference>
<dbReference type="GO" id="GO:0046872">
    <property type="term" value="F:metal ion binding"/>
    <property type="evidence" value="ECO:0007669"/>
    <property type="project" value="UniProtKB-KW"/>
</dbReference>
<comment type="cofactor">
    <cofactor evidence="2">
        <name>Mg(2+)</name>
        <dbReference type="ChEBI" id="CHEBI:18420"/>
    </cofactor>
</comment>
<dbReference type="EMBL" id="CP071518">
    <property type="protein sequence ID" value="QSX77821.1"/>
    <property type="molecule type" value="Genomic_DNA"/>
</dbReference>
<evidence type="ECO:0000256" key="3">
    <source>
        <dbReference type="ARBA" id="ARBA00001947"/>
    </source>
</evidence>
<proteinExistence type="inferred from homology"/>
<evidence type="ECO:0000313" key="12">
    <source>
        <dbReference type="EMBL" id="QSX77821.1"/>
    </source>
</evidence>
<dbReference type="Pfam" id="PF02073">
    <property type="entry name" value="Peptidase_M29"/>
    <property type="match status" value="1"/>
</dbReference>
<evidence type="ECO:0000256" key="8">
    <source>
        <dbReference type="ARBA" id="ARBA00022801"/>
    </source>
</evidence>
<evidence type="ECO:0000256" key="2">
    <source>
        <dbReference type="ARBA" id="ARBA00001946"/>
    </source>
</evidence>
<keyword evidence="6" id="KW-0645">Protease</keyword>
<dbReference type="SUPFAM" id="SSF144052">
    <property type="entry name" value="Thermophilic metalloprotease-like"/>
    <property type="match status" value="1"/>
</dbReference>
<evidence type="ECO:0000256" key="9">
    <source>
        <dbReference type="ARBA" id="ARBA00023049"/>
    </source>
</evidence>
<dbReference type="InterPro" id="IPR052170">
    <property type="entry name" value="M29_Exopeptidase"/>
</dbReference>
<keyword evidence="11" id="KW-0732">Signal</keyword>
<gene>
    <name evidence="12" type="ORF">I8J32_013975</name>
</gene>
<reference evidence="12 13" key="1">
    <citation type="submission" date="2021-03" db="EMBL/GenBank/DDBJ databases">
        <title>Lysobacter sp. nov. isolated from soil of gangwondo yeongwol, south Korea.</title>
        <authorList>
            <person name="Kim K.R."/>
            <person name="Kim K.H."/>
            <person name="Jeon C.O."/>
        </authorList>
    </citation>
    <scope>NUCLEOTIDE SEQUENCE [LARGE SCALE GENOMIC DNA]</scope>
    <source>
        <strain evidence="12 13">R19</strain>
    </source>
</reference>
<comment type="cofactor">
    <cofactor evidence="1">
        <name>Co(2+)</name>
        <dbReference type="ChEBI" id="CHEBI:48828"/>
    </cofactor>
</comment>
<keyword evidence="7" id="KW-0479">Metal-binding</keyword>
<dbReference type="InterPro" id="IPR035097">
    <property type="entry name" value="M29_N-terminal"/>
</dbReference>
<dbReference type="Proteomes" id="UP000639274">
    <property type="component" value="Chromosome"/>
</dbReference>
<dbReference type="Gene3D" id="3.40.1830.10">
    <property type="entry name" value="Thermophilic metalloprotease (M29)"/>
    <property type="match status" value="1"/>
</dbReference>
<dbReference type="KEGG" id="lsf:I8J32_013975"/>
<feature type="signal peptide" evidence="11">
    <location>
        <begin position="1"/>
        <end position="25"/>
    </location>
</feature>
<comment type="cofactor">
    <cofactor evidence="3">
        <name>Zn(2+)</name>
        <dbReference type="ChEBI" id="CHEBI:29105"/>
    </cofactor>
</comment>
<evidence type="ECO:0000256" key="4">
    <source>
        <dbReference type="ARBA" id="ARBA00008236"/>
    </source>
</evidence>
<dbReference type="InterPro" id="IPR000787">
    <property type="entry name" value="Peptidase_M29"/>
</dbReference>
<evidence type="ECO:0000256" key="11">
    <source>
        <dbReference type="SAM" id="SignalP"/>
    </source>
</evidence>
<dbReference type="PROSITE" id="PS51257">
    <property type="entry name" value="PROKAR_LIPOPROTEIN"/>
    <property type="match status" value="1"/>
</dbReference>
<dbReference type="PANTHER" id="PTHR34448:SF1">
    <property type="entry name" value="BLL6088 PROTEIN"/>
    <property type="match status" value="1"/>
</dbReference>
<dbReference type="PANTHER" id="PTHR34448">
    <property type="entry name" value="AMINOPEPTIDASE"/>
    <property type="match status" value="1"/>
</dbReference>
<dbReference type="AlphaFoldDB" id="A0A974Y4I6"/>